<evidence type="ECO:0000313" key="2">
    <source>
        <dbReference type="Proteomes" id="UP000886998"/>
    </source>
</evidence>
<gene>
    <name evidence="1" type="ORF">TNIN_17431</name>
</gene>
<sequence length="119" mass="14041">MLRTLIRKNYRRTLIRNRNETAIIDKVRIYKEINPKDTVYVNLIISVYRGGSINLNANGNQSNSESGIEALEIKARKDCRFADTVSSSDRLPRNERWRHLFSIRIFNPEPWMSWMVTRA</sequence>
<protein>
    <submittedName>
        <fullName evidence="1">Uncharacterized protein</fullName>
    </submittedName>
</protein>
<comment type="caution">
    <text evidence="1">The sequence shown here is derived from an EMBL/GenBank/DDBJ whole genome shotgun (WGS) entry which is preliminary data.</text>
</comment>
<keyword evidence="2" id="KW-1185">Reference proteome</keyword>
<accession>A0A8X6IPZ5</accession>
<organism evidence="1 2">
    <name type="scientific">Trichonephila inaurata madagascariensis</name>
    <dbReference type="NCBI Taxonomy" id="2747483"/>
    <lineage>
        <taxon>Eukaryota</taxon>
        <taxon>Metazoa</taxon>
        <taxon>Ecdysozoa</taxon>
        <taxon>Arthropoda</taxon>
        <taxon>Chelicerata</taxon>
        <taxon>Arachnida</taxon>
        <taxon>Araneae</taxon>
        <taxon>Araneomorphae</taxon>
        <taxon>Entelegynae</taxon>
        <taxon>Araneoidea</taxon>
        <taxon>Nephilidae</taxon>
        <taxon>Trichonephila</taxon>
        <taxon>Trichonephila inaurata</taxon>
    </lineage>
</organism>
<name>A0A8X6IPZ5_9ARAC</name>
<dbReference type="AlphaFoldDB" id="A0A8X6IPZ5"/>
<evidence type="ECO:0000313" key="1">
    <source>
        <dbReference type="EMBL" id="GFS55522.1"/>
    </source>
</evidence>
<dbReference type="Proteomes" id="UP000886998">
    <property type="component" value="Unassembled WGS sequence"/>
</dbReference>
<reference evidence="1" key="1">
    <citation type="submission" date="2020-08" db="EMBL/GenBank/DDBJ databases">
        <title>Multicomponent nature underlies the extraordinary mechanical properties of spider dragline silk.</title>
        <authorList>
            <person name="Kono N."/>
            <person name="Nakamura H."/>
            <person name="Mori M."/>
            <person name="Yoshida Y."/>
            <person name="Ohtoshi R."/>
            <person name="Malay A.D."/>
            <person name="Moran D.A.P."/>
            <person name="Tomita M."/>
            <person name="Numata K."/>
            <person name="Arakawa K."/>
        </authorList>
    </citation>
    <scope>NUCLEOTIDE SEQUENCE</scope>
</reference>
<proteinExistence type="predicted"/>
<dbReference type="EMBL" id="BMAV01027033">
    <property type="protein sequence ID" value="GFS55522.1"/>
    <property type="molecule type" value="Genomic_DNA"/>
</dbReference>